<dbReference type="EMBL" id="MK250087">
    <property type="protein sequence ID" value="QDY52041.1"/>
    <property type="molecule type" value="Genomic_DNA"/>
</dbReference>
<dbReference type="InterPro" id="IPR027417">
    <property type="entry name" value="P-loop_NTPase"/>
</dbReference>
<feature type="domain" description="AAA+ ATPase" evidence="3">
    <location>
        <begin position="40"/>
        <end position="181"/>
    </location>
</feature>
<dbReference type="Pfam" id="PF08519">
    <property type="entry name" value="RFC1"/>
    <property type="match status" value="1"/>
</dbReference>
<keyword evidence="2" id="KW-0235">DNA replication</keyword>
<dbReference type="InterPro" id="IPR008921">
    <property type="entry name" value="DNA_pol3_clamp-load_cplx_C"/>
</dbReference>
<protein>
    <submittedName>
        <fullName evidence="4">ATPase family protein</fullName>
    </submittedName>
</protein>
<dbReference type="GO" id="GO:0003689">
    <property type="term" value="F:DNA clamp loader activity"/>
    <property type="evidence" value="ECO:0007669"/>
    <property type="project" value="InterPro"/>
</dbReference>
<dbReference type="GO" id="GO:0005524">
    <property type="term" value="F:ATP binding"/>
    <property type="evidence" value="ECO:0007669"/>
    <property type="project" value="InterPro"/>
</dbReference>
<dbReference type="SUPFAM" id="SSF52540">
    <property type="entry name" value="P-loop containing nucleoside triphosphate hydrolases"/>
    <property type="match status" value="1"/>
</dbReference>
<dbReference type="SMART" id="SM00382">
    <property type="entry name" value="AAA"/>
    <property type="match status" value="1"/>
</dbReference>
<dbReference type="Gene3D" id="1.20.272.10">
    <property type="match status" value="1"/>
</dbReference>
<dbReference type="InterPro" id="IPR013725">
    <property type="entry name" value="DNA_replication_fac_RFC1_C"/>
</dbReference>
<reference evidence="4" key="1">
    <citation type="submission" date="2018-11" db="EMBL/GenBank/DDBJ databases">
        <title>A distinct lineage of giant viruses engineers rhodopsin photosystems in predatory marine eukaryotes.</title>
        <authorList>
            <person name="Needham D.M."/>
            <person name="Yoshizawa S."/>
            <person name="Hosaka T."/>
            <person name="Poirier C."/>
            <person name="Choi C.-J."/>
            <person name="Hehenberger E."/>
            <person name="Irwin N.A.T."/>
            <person name="Wilken S."/>
            <person name="Yung C.-M."/>
            <person name="Bachy C."/>
            <person name="Kurihara R."/>
            <person name="Nakajima Y."/>
            <person name="Kojima K."/>
            <person name="Kimura-Someya T."/>
            <person name="Leonard G."/>
            <person name="Malmstrom R.R."/>
            <person name="Mende D."/>
            <person name="Olson D.K."/>
            <person name="Sudo Y."/>
            <person name="Sudek S."/>
            <person name="Richards T.A."/>
            <person name="DeLong E.F."/>
            <person name="Keeling P.J."/>
            <person name="Santoro A.E."/>
            <person name="Shirouzu M."/>
            <person name="Iwasaki W."/>
            <person name="Worden A.Z."/>
        </authorList>
    </citation>
    <scope>NUCLEOTIDE SEQUENCE</scope>
</reference>
<dbReference type="SUPFAM" id="SSF48019">
    <property type="entry name" value="post-AAA+ oligomerization domain-like"/>
    <property type="match status" value="1"/>
</dbReference>
<dbReference type="InterPro" id="IPR003959">
    <property type="entry name" value="ATPase_AAA_core"/>
</dbReference>
<dbReference type="GO" id="GO:0003677">
    <property type="term" value="F:DNA binding"/>
    <property type="evidence" value="ECO:0007669"/>
    <property type="project" value="InterPro"/>
</dbReference>
<gene>
    <name evidence="4" type="ORF">3_20</name>
</gene>
<dbReference type="PANTHER" id="PTHR23389">
    <property type="entry name" value="CHROMOSOME TRANSMISSION FIDELITY FACTOR 18"/>
    <property type="match status" value="1"/>
</dbReference>
<accession>A0A5B8IPI1</accession>
<sequence>MSLLVDKYRPKKIEDIQGNKLQIKRCLKWIENFNNKVENTKPALLISGPPGIGKTTLVSLLLDKYKYDIIEYNASDVRNQKLVKENLKSIMGKISISSMMGGNTKLGIIMDEVDGMSSGDKGGISELITFINPNKGKRKKNKDPIKYTNPIICISNNDTDKKMRDLMKECESIKFKLPNLNELYTYAKKIINLENIIISDEEILSIVNFCQKDIRKLVSLLEDVKIGHKKNVNVNSLLNSLDKKHQDSHVLTSTYNIMNEYKGVNDTTRIFNTDKNMIGLIIHQNIFDFMKNYKNDEKNQIHILSKIFEYFSYSDFFDKEIFINCSYEFQELNAIYKCCIPSYLLNKQKKYSVPKFTVNDMVFTKILSKFSLQYYNYKNIILFNRKLKIYSNKNHFNLYLSIIKYLILEFNNQKIKKKKLNQKIIYLIHKYEINIDILEKMNKFIILNFKNTKQENLLNNIVNKDIDKKLIEKILKFII</sequence>
<dbReference type="Pfam" id="PF00004">
    <property type="entry name" value="AAA"/>
    <property type="match status" value="1"/>
</dbReference>
<dbReference type="CDD" id="cd00009">
    <property type="entry name" value="AAA"/>
    <property type="match status" value="1"/>
</dbReference>
<dbReference type="GO" id="GO:0016887">
    <property type="term" value="F:ATP hydrolysis activity"/>
    <property type="evidence" value="ECO:0007669"/>
    <property type="project" value="InterPro"/>
</dbReference>
<dbReference type="PANTHER" id="PTHR23389:SF6">
    <property type="entry name" value="REPLICATION FACTOR C SUBUNIT 1"/>
    <property type="match status" value="1"/>
</dbReference>
<dbReference type="GO" id="GO:0006260">
    <property type="term" value="P:DNA replication"/>
    <property type="evidence" value="ECO:0007669"/>
    <property type="project" value="UniProtKB-KW"/>
</dbReference>
<comment type="similarity">
    <text evidence="1">Belongs to the activator 1 large subunit family.</text>
</comment>
<evidence type="ECO:0000313" key="4">
    <source>
        <dbReference type="EMBL" id="QDY52041.1"/>
    </source>
</evidence>
<name>A0A5B8IPI1_9VIRU</name>
<proteinExistence type="inferred from homology"/>
<evidence type="ECO:0000256" key="1">
    <source>
        <dbReference type="ARBA" id="ARBA00006116"/>
    </source>
</evidence>
<evidence type="ECO:0000256" key="2">
    <source>
        <dbReference type="ARBA" id="ARBA00022705"/>
    </source>
</evidence>
<dbReference type="Gene3D" id="3.40.50.300">
    <property type="entry name" value="P-loop containing nucleotide triphosphate hydrolases"/>
    <property type="match status" value="1"/>
</dbReference>
<organism evidence="4">
    <name type="scientific">Mimiviridae sp. ChoanoV1</name>
    <dbReference type="NCBI Taxonomy" id="2596887"/>
    <lineage>
        <taxon>Viruses</taxon>
        <taxon>Varidnaviria</taxon>
        <taxon>Bamfordvirae</taxon>
        <taxon>Nucleocytoviricota</taxon>
        <taxon>Megaviricetes</taxon>
        <taxon>Imitervirales</taxon>
        <taxon>Schizomimiviridae</taxon>
    </lineage>
</organism>
<evidence type="ECO:0000259" key="3">
    <source>
        <dbReference type="SMART" id="SM00382"/>
    </source>
</evidence>
<dbReference type="InterPro" id="IPR003593">
    <property type="entry name" value="AAA+_ATPase"/>
</dbReference>